<evidence type="ECO:0000313" key="1">
    <source>
        <dbReference type="EMBL" id="APH54758.1"/>
    </source>
</evidence>
<dbReference type="AlphaFoldDB" id="A0AAC9KEH0"/>
<sequence length="60" mass="6549">MVLSLSRMMFRLPVACLIRIFHAVLVAEDSTPDFFLRFHAHCSGSGRLQDGANLCTAPAG</sequence>
<gene>
    <name evidence="1" type="ORF">GbCGDNIH9_8741</name>
</gene>
<protein>
    <submittedName>
        <fullName evidence="1">Uncharacterized protein</fullName>
    </submittedName>
</protein>
<evidence type="ECO:0000313" key="2">
    <source>
        <dbReference type="Proteomes" id="UP000182373"/>
    </source>
</evidence>
<dbReference type="EMBL" id="CP018191">
    <property type="protein sequence ID" value="APH54758.1"/>
    <property type="molecule type" value="Genomic_DNA"/>
</dbReference>
<name>A0AAC9KEH0_9PROT</name>
<proteinExistence type="predicted"/>
<dbReference type="Proteomes" id="UP000182373">
    <property type="component" value="Chromosome"/>
</dbReference>
<accession>A0AAC9KEH0</accession>
<reference evidence="2" key="1">
    <citation type="submission" date="2016-11" db="EMBL/GenBank/DDBJ databases">
        <title>Comparative genomic and phenotypic analysis of Granulibacter bethesdensis clinical isolates from patients with chronic granulomatous disease.</title>
        <authorList>
            <person name="Zarember K.A."/>
            <person name="Porcella S.F."/>
            <person name="Chu J."/>
            <person name="Ding L."/>
            <person name="Dahlstrom E."/>
            <person name="Barbian K."/>
            <person name="Martens C."/>
            <person name="Sykora L."/>
            <person name="Kramer S."/>
            <person name="Pettinato A.M."/>
            <person name="Hong H."/>
            <person name="Wald G."/>
            <person name="Berg L.J."/>
            <person name="Rogge L.S."/>
            <person name="Greenberg D.E."/>
            <person name="Falcone E.L."/>
            <person name="Neves J.F."/>
            <person name="Simoes M.J."/>
            <person name="Casal M."/>
            <person name="Rodriguez-Lopez F.C."/>
            <person name="Zelazny A."/>
            <person name="Gallin J.I."/>
            <person name="Holland S.M."/>
        </authorList>
    </citation>
    <scope>NUCLEOTIDE SEQUENCE [LARGE SCALE GENOMIC DNA]</scope>
    <source>
        <strain evidence="2">NIH9.1</strain>
    </source>
</reference>
<organism evidence="1 2">
    <name type="scientific">Granulibacter bethesdensis</name>
    <dbReference type="NCBI Taxonomy" id="364410"/>
    <lineage>
        <taxon>Bacteria</taxon>
        <taxon>Pseudomonadati</taxon>
        <taxon>Pseudomonadota</taxon>
        <taxon>Alphaproteobacteria</taxon>
        <taxon>Acetobacterales</taxon>
        <taxon>Acetobacteraceae</taxon>
        <taxon>Granulibacter</taxon>
    </lineage>
</organism>